<dbReference type="OrthoDB" id="3650808at2759"/>
<gene>
    <name evidence="1" type="ORF">HII31_05235</name>
</gene>
<dbReference type="Proteomes" id="UP000660729">
    <property type="component" value="Unassembled WGS sequence"/>
</dbReference>
<proteinExistence type="predicted"/>
<sequence length="255" mass="29211">MASSPADNTANVADTQYDLRRDIFPFFSLPRELRDIIYTEPALIDECSTALADQDFVPVVVDRARNPLPLHDSLHLPDRDGLRISASIRKTNLLTVSKQFLAEYIDATKSTCNKVVVTDINYGDNGITLPNWTKPCSSIQFNLAAWCIHDEYPEDDFDGLWGLIHSTYYPQELPNVTEVEIRINTQTSFPEKSIRDILNRDWIQFPHLKSLDVYRIAEPVAWKPHNMSPVFTYEEPETLLLRFSPEKARVELVEG</sequence>
<comment type="caution">
    <text evidence="1">The sequence shown here is derived from an EMBL/GenBank/DDBJ whole genome shotgun (WGS) entry which is preliminary data.</text>
</comment>
<organism evidence="1 2">
    <name type="scientific">Pseudocercospora fuligena</name>
    <dbReference type="NCBI Taxonomy" id="685502"/>
    <lineage>
        <taxon>Eukaryota</taxon>
        <taxon>Fungi</taxon>
        <taxon>Dikarya</taxon>
        <taxon>Ascomycota</taxon>
        <taxon>Pezizomycotina</taxon>
        <taxon>Dothideomycetes</taxon>
        <taxon>Dothideomycetidae</taxon>
        <taxon>Mycosphaerellales</taxon>
        <taxon>Mycosphaerellaceae</taxon>
        <taxon>Pseudocercospora</taxon>
    </lineage>
</organism>
<evidence type="ECO:0000313" key="1">
    <source>
        <dbReference type="EMBL" id="KAF7193455.1"/>
    </source>
</evidence>
<reference evidence="1" key="1">
    <citation type="submission" date="2020-04" db="EMBL/GenBank/DDBJ databases">
        <title>Draft genome resource of the tomato pathogen Pseudocercospora fuligena.</title>
        <authorList>
            <person name="Zaccaron A."/>
        </authorList>
    </citation>
    <scope>NUCLEOTIDE SEQUENCE</scope>
    <source>
        <strain evidence="1">PF001</strain>
    </source>
</reference>
<accession>A0A8H6RKF3</accession>
<dbReference type="AlphaFoldDB" id="A0A8H6RKF3"/>
<keyword evidence="2" id="KW-1185">Reference proteome</keyword>
<name>A0A8H6RKF3_9PEZI</name>
<dbReference type="EMBL" id="JABCIY010000085">
    <property type="protein sequence ID" value="KAF7193455.1"/>
    <property type="molecule type" value="Genomic_DNA"/>
</dbReference>
<evidence type="ECO:0000313" key="2">
    <source>
        <dbReference type="Proteomes" id="UP000660729"/>
    </source>
</evidence>
<protein>
    <submittedName>
        <fullName evidence="1">Uncharacterized protein</fullName>
    </submittedName>
</protein>